<dbReference type="OrthoDB" id="1493806at2"/>
<dbReference type="HOGENOM" id="CLU_1229046_0_0_10"/>
<dbReference type="Proteomes" id="UP000008514">
    <property type="component" value="Chromosome"/>
</dbReference>
<keyword evidence="2" id="KW-1185">Reference proteome</keyword>
<reference evidence="1" key="1">
    <citation type="submission" date="2006-03" db="EMBL/GenBank/DDBJ databases">
        <authorList>
            <person name="Bowman J."/>
            <person name="Ferriera S."/>
            <person name="Johnson J."/>
            <person name="Kravitz S."/>
            <person name="Halpern A."/>
            <person name="Remington K."/>
            <person name="Beeson K."/>
            <person name="Tran B."/>
            <person name="Rogers Y.-H."/>
            <person name="Friedman R."/>
            <person name="Venter J.C."/>
        </authorList>
    </citation>
    <scope>NUCLEOTIDE SEQUENCE [LARGE SCALE GENOMIC DNA]</scope>
    <source>
        <strain evidence="1">ATCC 700755</strain>
    </source>
</reference>
<dbReference type="AlphaFoldDB" id="K4IBF2"/>
<evidence type="ECO:0000313" key="1">
    <source>
        <dbReference type="EMBL" id="AFU67759.1"/>
    </source>
</evidence>
<evidence type="ECO:0000313" key="2">
    <source>
        <dbReference type="Proteomes" id="UP000008514"/>
    </source>
</evidence>
<proteinExistence type="predicted"/>
<dbReference type="KEGG" id="ptq:P700755_000756"/>
<dbReference type="STRING" id="313595.P700755_000756"/>
<name>K4IBF2_PSYTT</name>
<reference evidence="1" key="2">
    <citation type="submission" date="2012-09" db="EMBL/GenBank/DDBJ databases">
        <title>The complete sequence of Psychroflexus torquis an extreme psychrophile from sea-ice that is stimulated by light.</title>
        <authorList>
            <person name="Feng S."/>
            <person name="Powell S.M."/>
            <person name="Bowman J.P."/>
        </authorList>
    </citation>
    <scope>NUCLEOTIDE SEQUENCE [LARGE SCALE GENOMIC DNA]</scope>
    <source>
        <strain evidence="1">ATCC 700755</strain>
    </source>
</reference>
<sequence>MYFDFMKFDLKNINLGFKSSDAHQIYSELRIYFDNCRDEIYFQKHPLGFKYFKLGNISATEELRLHLWTKTNENHDDDLQIHDHSFNFKSFVVFGLLENHLYKPIYEKDAVGFIYDVQFRNEKSRLSIDSSKQKLVDIKSEKLTTGNFYDINSDEFHKTENLLKPSLTLIKITKPQNKVARVFSPKRLSKLSKFEREFLSEQENKILIDEVMNLIQLGESIVANN</sequence>
<organism evidence="1 2">
    <name type="scientific">Psychroflexus torquis (strain ATCC 700755 / CIP 106069 / ACAM 623)</name>
    <dbReference type="NCBI Taxonomy" id="313595"/>
    <lineage>
        <taxon>Bacteria</taxon>
        <taxon>Pseudomonadati</taxon>
        <taxon>Bacteroidota</taxon>
        <taxon>Flavobacteriia</taxon>
        <taxon>Flavobacteriales</taxon>
        <taxon>Flavobacteriaceae</taxon>
        <taxon>Psychroflexus</taxon>
    </lineage>
</organism>
<gene>
    <name evidence="1" type="ordered locus">P700755_000756</name>
</gene>
<protein>
    <submittedName>
        <fullName evidence="1">Uncharacterized protein</fullName>
    </submittedName>
</protein>
<dbReference type="eggNOG" id="ENOG50317JM">
    <property type="taxonomic scope" value="Bacteria"/>
</dbReference>
<accession>K4IBF2</accession>
<dbReference type="EMBL" id="CP003879">
    <property type="protein sequence ID" value="AFU67759.1"/>
    <property type="molecule type" value="Genomic_DNA"/>
</dbReference>